<protein>
    <submittedName>
        <fullName evidence="1">Uncharacterized protein</fullName>
    </submittedName>
</protein>
<reference evidence="1" key="1">
    <citation type="submission" date="2023-04" db="EMBL/GenBank/DDBJ databases">
        <title>Draft Genome sequencing of Naganishia species isolated from polar environments using Oxford Nanopore Technology.</title>
        <authorList>
            <person name="Leo P."/>
            <person name="Venkateswaran K."/>
        </authorList>
    </citation>
    <scope>NUCLEOTIDE SEQUENCE</scope>
    <source>
        <strain evidence="1">MNA-CCFEE 5262</strain>
    </source>
</reference>
<dbReference type="Proteomes" id="UP001230649">
    <property type="component" value="Unassembled WGS sequence"/>
</dbReference>
<organism evidence="1 2">
    <name type="scientific">Naganishia adeliensis</name>
    <dbReference type="NCBI Taxonomy" id="92952"/>
    <lineage>
        <taxon>Eukaryota</taxon>
        <taxon>Fungi</taxon>
        <taxon>Dikarya</taxon>
        <taxon>Basidiomycota</taxon>
        <taxon>Agaricomycotina</taxon>
        <taxon>Tremellomycetes</taxon>
        <taxon>Filobasidiales</taxon>
        <taxon>Filobasidiaceae</taxon>
        <taxon>Naganishia</taxon>
    </lineage>
</organism>
<evidence type="ECO:0000313" key="1">
    <source>
        <dbReference type="EMBL" id="KAJ9097055.1"/>
    </source>
</evidence>
<name>A0ACC2VD84_9TREE</name>
<keyword evidence="2" id="KW-1185">Reference proteome</keyword>
<proteinExistence type="predicted"/>
<comment type="caution">
    <text evidence="1">The sequence shown here is derived from an EMBL/GenBank/DDBJ whole genome shotgun (WGS) entry which is preliminary data.</text>
</comment>
<evidence type="ECO:0000313" key="2">
    <source>
        <dbReference type="Proteomes" id="UP001230649"/>
    </source>
</evidence>
<sequence length="286" mass="30299">MPQVTWETIIGALALVALVAGAQYIRTSPSPHASPVKQSEEKTAAKSSSKKKQKKKTVQDVPATSQSSGSTSYADVAQAAVEEVKQDVVEPVQEAVQAVKKTSKKKKSKATKAAESDRDPTPAQPETAPTPDTSNDASLAAALSAEEHTTTAPEDSSESEAETIPVLGPRKTVGEWEKPKKVVGGSAEKVASGWESASVSRGSITSTNRFSALSLSSPSSQHPKKSLPRTSTTGTGKHRVDESATATPTKLQKKNAAQAAAKKAAKEAEEKERLERLAKYRREQEK</sequence>
<gene>
    <name evidence="1" type="ORF">QFC20_006297</name>
</gene>
<dbReference type="EMBL" id="JASBWS010000107">
    <property type="protein sequence ID" value="KAJ9097055.1"/>
    <property type="molecule type" value="Genomic_DNA"/>
</dbReference>
<accession>A0ACC2VD84</accession>